<organism evidence="1 2">
    <name type="scientific">Pseudomonas mangrovi</name>
    <dbReference type="NCBI Taxonomy" id="2161748"/>
    <lineage>
        <taxon>Bacteria</taxon>
        <taxon>Pseudomonadati</taxon>
        <taxon>Pseudomonadota</taxon>
        <taxon>Gammaproteobacteria</taxon>
        <taxon>Pseudomonadales</taxon>
        <taxon>Pseudomonadaceae</taxon>
        <taxon>Pseudomonas</taxon>
    </lineage>
</organism>
<accession>A0A2T5PAY2</accession>
<dbReference type="EMBL" id="QASN01000014">
    <property type="protein sequence ID" value="PTU74855.1"/>
    <property type="molecule type" value="Genomic_DNA"/>
</dbReference>
<name>A0A2T5PAY2_9PSED</name>
<dbReference type="RefSeq" id="WP_108106755.1">
    <property type="nucleotide sequence ID" value="NZ_QASN01000014.1"/>
</dbReference>
<keyword evidence="2" id="KW-1185">Reference proteome</keyword>
<evidence type="ECO:0000313" key="1">
    <source>
        <dbReference type="EMBL" id="PTU74855.1"/>
    </source>
</evidence>
<reference evidence="1 2" key="1">
    <citation type="submission" date="2018-04" db="EMBL/GenBank/DDBJ databases">
        <title>Pseudomonas sp. nov., isolated from mangrove soil.</title>
        <authorList>
            <person name="Chen C."/>
        </authorList>
    </citation>
    <scope>NUCLEOTIDE SEQUENCE [LARGE SCALE GENOMIC DNA]</scope>
    <source>
        <strain evidence="1 2">TC-11</strain>
    </source>
</reference>
<gene>
    <name evidence="1" type="ORF">DBO85_08100</name>
</gene>
<dbReference type="OrthoDB" id="7064976at2"/>
<protein>
    <recommendedName>
        <fullName evidence="3">Permuted papain-like amidase enzyme, YaeF/YiiX, C92 family</fullName>
    </recommendedName>
</protein>
<sequence length="210" mass="23296">MSLATFARRPRRWLPALLLLALIGIALSLRTQPVATVVLPPLPELAVGDWIFRSGTSTDSSVIRQLSGSDYSHIGMIVASSPQVLIVHASTDDQPEHPDQVLLSSLDEFVHPSLAHDFAIARPTFLDAQQKLSIAQTLLAQRGQAFVIQPRGEPHRYCTTLLADAIRTQVPDFDPGWSAVNLAFFRGDYLFPRAFAEYAQISWIYRPQAH</sequence>
<dbReference type="Proteomes" id="UP000244064">
    <property type="component" value="Unassembled WGS sequence"/>
</dbReference>
<evidence type="ECO:0008006" key="3">
    <source>
        <dbReference type="Google" id="ProtNLM"/>
    </source>
</evidence>
<dbReference type="AlphaFoldDB" id="A0A2T5PAY2"/>
<comment type="caution">
    <text evidence="1">The sequence shown here is derived from an EMBL/GenBank/DDBJ whole genome shotgun (WGS) entry which is preliminary data.</text>
</comment>
<dbReference type="SUPFAM" id="SSF54001">
    <property type="entry name" value="Cysteine proteinases"/>
    <property type="match status" value="1"/>
</dbReference>
<evidence type="ECO:0000313" key="2">
    <source>
        <dbReference type="Proteomes" id="UP000244064"/>
    </source>
</evidence>
<dbReference type="Gene3D" id="3.90.1720.10">
    <property type="entry name" value="endopeptidase domain like (from Nostoc punctiforme)"/>
    <property type="match status" value="1"/>
</dbReference>
<dbReference type="InterPro" id="IPR038765">
    <property type="entry name" value="Papain-like_cys_pep_sf"/>
</dbReference>
<proteinExistence type="predicted"/>